<dbReference type="OrthoDB" id="5357220at2759"/>
<dbReference type="FunFam" id="2.60.40.200:FF:000007">
    <property type="entry name" value="Cell surface Cu-only superoxide dismutase 5"/>
    <property type="match status" value="1"/>
</dbReference>
<keyword evidence="8" id="KW-0175">Coiled coil</keyword>
<dbReference type="InterPro" id="IPR036423">
    <property type="entry name" value="SOD-like_Cu/Zn_dom_sf"/>
</dbReference>
<accession>W6ZBF6</accession>
<keyword evidence="5" id="KW-0964">Secreted</keyword>
<evidence type="ECO:0000256" key="7">
    <source>
        <dbReference type="ARBA" id="ARBA00049204"/>
    </source>
</evidence>
<protein>
    <recommendedName>
        <fullName evidence="4">superoxide dismutase</fullName>
        <ecNumber evidence="4">1.15.1.1</ecNumber>
    </recommendedName>
</protein>
<evidence type="ECO:0000256" key="9">
    <source>
        <dbReference type="SAM" id="MobiDB-lite"/>
    </source>
</evidence>
<evidence type="ECO:0000256" key="1">
    <source>
        <dbReference type="ARBA" id="ARBA00004196"/>
    </source>
</evidence>
<reference evidence="11 12" key="1">
    <citation type="journal article" date="2013" name="PLoS Genet.">
        <title>Comparative genome structure, secondary metabolite, and effector coding capacity across Cochliobolus pathogens.</title>
        <authorList>
            <person name="Condon B.J."/>
            <person name="Leng Y."/>
            <person name="Wu D."/>
            <person name="Bushley K.E."/>
            <person name="Ohm R.A."/>
            <person name="Otillar R."/>
            <person name="Martin J."/>
            <person name="Schackwitz W."/>
            <person name="Grimwood J."/>
            <person name="MohdZainudin N."/>
            <person name="Xue C."/>
            <person name="Wang R."/>
            <person name="Manning V.A."/>
            <person name="Dhillon B."/>
            <person name="Tu Z.J."/>
            <person name="Steffenson B.J."/>
            <person name="Salamov A."/>
            <person name="Sun H."/>
            <person name="Lowry S."/>
            <person name="LaButti K."/>
            <person name="Han J."/>
            <person name="Copeland A."/>
            <person name="Lindquist E."/>
            <person name="Barry K."/>
            <person name="Schmutz J."/>
            <person name="Baker S.E."/>
            <person name="Ciuffetti L.M."/>
            <person name="Grigoriev I.V."/>
            <person name="Zhong S."/>
            <person name="Turgeon B.G."/>
        </authorList>
    </citation>
    <scope>NUCLEOTIDE SEQUENCE [LARGE SCALE GENOMIC DNA]</scope>
    <source>
        <strain evidence="11 12">ATCC 44560</strain>
    </source>
</reference>
<dbReference type="RefSeq" id="XP_007686179.1">
    <property type="nucleotide sequence ID" value="XM_007687989.1"/>
</dbReference>
<sequence>MLSQLLPILSLIPLTTAQSQVQEPAPPPVFLSTTKSGVIPALPTATPFTGVDTLQCAIISPLPPAPGYLPNATGGLQGTATASPNQPSSTYRAVLPDVQYNPYVNTTVTGTIDAAGDPQGVRFTVNLTNLPDQAQYGPFAWHIHALPVPSDGNCTATLGHLDPTNRGELYMWDASSPQTCQVGDLAGKDGGKITSEGSFEAQFVDPYLSVEQGSEGYFGGLAFVLHTGNTTRIACANFEVVQGGNATNATGGVASPTTQSGLPEFTGAARKVTGGTVALALIAATNPATRILVTLSAMEALLSLAFDNIASKDTQKIRKGLRQIEGMLAQICLSGAKSKPSTPGHRRNASAITLSEQQQQQQQQLQQQQQQQQQATAKKLGQLSDDLAFREFFRLQEGFEWNVVTRVADCLDRLLGMGSSKDGQNDILILSSLSNIQGLLLLHPPSRIIFGREVYMNLLLDLLDPYNCPAIQSQALLVLVSALLATPQNTRIFEHMDGLLTVTSLFKDEETTQGVKVKLLEFLYFYLMPEMPVSGPQRSRDKVRTAMDRRGSTDDGSNGVKKHTRSQAEKQHMLGKYLNNVDALVEDLQESAPFTNVAC</sequence>
<evidence type="ECO:0000313" key="12">
    <source>
        <dbReference type="Proteomes" id="UP000054032"/>
    </source>
</evidence>
<comment type="catalytic activity">
    <reaction evidence="7">
        <text>2 superoxide + 2 H(+) = H2O2 + O2</text>
        <dbReference type="Rhea" id="RHEA:20696"/>
        <dbReference type="ChEBI" id="CHEBI:15378"/>
        <dbReference type="ChEBI" id="CHEBI:15379"/>
        <dbReference type="ChEBI" id="CHEBI:16240"/>
        <dbReference type="ChEBI" id="CHEBI:18421"/>
        <dbReference type="EC" id="1.15.1.1"/>
    </reaction>
</comment>
<keyword evidence="12" id="KW-1185">Reference proteome</keyword>
<evidence type="ECO:0000256" key="2">
    <source>
        <dbReference type="ARBA" id="ARBA00004613"/>
    </source>
</evidence>
<evidence type="ECO:0000256" key="8">
    <source>
        <dbReference type="SAM" id="Coils"/>
    </source>
</evidence>
<dbReference type="eggNOG" id="ENOG502S6JC">
    <property type="taxonomic scope" value="Eukaryota"/>
</dbReference>
<comment type="similarity">
    <text evidence="3">Belongs to the Cu-Zn superoxide dismutase family.</text>
</comment>
<organism evidence="11 12">
    <name type="scientific">Bipolaris oryzae ATCC 44560</name>
    <dbReference type="NCBI Taxonomy" id="930090"/>
    <lineage>
        <taxon>Eukaryota</taxon>
        <taxon>Fungi</taxon>
        <taxon>Dikarya</taxon>
        <taxon>Ascomycota</taxon>
        <taxon>Pezizomycotina</taxon>
        <taxon>Dothideomycetes</taxon>
        <taxon>Pleosporomycetidae</taxon>
        <taxon>Pleosporales</taxon>
        <taxon>Pleosporineae</taxon>
        <taxon>Pleosporaceae</taxon>
        <taxon>Bipolaris</taxon>
    </lineage>
</organism>
<evidence type="ECO:0000256" key="10">
    <source>
        <dbReference type="SAM" id="SignalP"/>
    </source>
</evidence>
<feature type="compositionally biased region" description="Basic and acidic residues" evidence="9">
    <location>
        <begin position="538"/>
        <end position="553"/>
    </location>
</feature>
<evidence type="ECO:0000256" key="3">
    <source>
        <dbReference type="ARBA" id="ARBA00010457"/>
    </source>
</evidence>
<keyword evidence="10" id="KW-0732">Signal</keyword>
<dbReference type="GeneID" id="19127690"/>
<evidence type="ECO:0000256" key="4">
    <source>
        <dbReference type="ARBA" id="ARBA00012682"/>
    </source>
</evidence>
<name>W6ZBF6_COCMI</name>
<dbReference type="STRING" id="930090.W6ZBF6"/>
<dbReference type="SUPFAM" id="SSF49329">
    <property type="entry name" value="Cu,Zn superoxide dismutase-like"/>
    <property type="match status" value="1"/>
</dbReference>
<dbReference type="PANTHER" id="PTHR34065:SF1">
    <property type="entry name" value="CELL DIVISION CONTROL PROTEIN 14"/>
    <property type="match status" value="1"/>
</dbReference>
<dbReference type="EMBL" id="KI963954">
    <property type="protein sequence ID" value="EUC47290.1"/>
    <property type="molecule type" value="Genomic_DNA"/>
</dbReference>
<dbReference type="GO" id="GO:0046872">
    <property type="term" value="F:metal ion binding"/>
    <property type="evidence" value="ECO:0007669"/>
    <property type="project" value="InterPro"/>
</dbReference>
<comment type="subcellular location">
    <subcellularLocation>
        <location evidence="1">Cell envelope</location>
    </subcellularLocation>
    <subcellularLocation>
        <location evidence="2">Secreted</location>
    </subcellularLocation>
</comment>
<dbReference type="Pfam" id="PF08045">
    <property type="entry name" value="CDC14"/>
    <property type="match status" value="1"/>
</dbReference>
<dbReference type="HOGENOM" id="CLU_467028_0_0_1"/>
<proteinExistence type="inferred from homology"/>
<dbReference type="Proteomes" id="UP000054032">
    <property type="component" value="Unassembled WGS sequence"/>
</dbReference>
<keyword evidence="6" id="KW-0049">Antioxidant</keyword>
<dbReference type="AlphaFoldDB" id="W6ZBF6"/>
<dbReference type="EC" id="1.15.1.1" evidence="4"/>
<dbReference type="GO" id="GO:0005576">
    <property type="term" value="C:extracellular region"/>
    <property type="evidence" value="ECO:0007669"/>
    <property type="project" value="UniProtKB-SubCell"/>
</dbReference>
<feature type="coiled-coil region" evidence="8">
    <location>
        <begin position="351"/>
        <end position="378"/>
    </location>
</feature>
<dbReference type="KEGG" id="bor:COCMIDRAFT_90462"/>
<feature type="region of interest" description="Disordered" evidence="9">
    <location>
        <begin position="533"/>
        <end position="571"/>
    </location>
</feature>
<dbReference type="InterPro" id="IPR012535">
    <property type="entry name" value="Cell_div_Cdc14"/>
</dbReference>
<evidence type="ECO:0000256" key="6">
    <source>
        <dbReference type="ARBA" id="ARBA00022862"/>
    </source>
</evidence>
<gene>
    <name evidence="11" type="ORF">COCMIDRAFT_90462</name>
</gene>
<feature type="signal peptide" evidence="10">
    <location>
        <begin position="1"/>
        <end position="17"/>
    </location>
</feature>
<dbReference type="Gene3D" id="2.60.40.200">
    <property type="entry name" value="Superoxide dismutase, copper/zinc binding domain"/>
    <property type="match status" value="1"/>
</dbReference>
<dbReference type="PANTHER" id="PTHR34065">
    <property type="entry name" value="CELL DIVISION CONTROL PROTEIN 14"/>
    <property type="match status" value="1"/>
</dbReference>
<evidence type="ECO:0000256" key="5">
    <source>
        <dbReference type="ARBA" id="ARBA00022525"/>
    </source>
</evidence>
<feature type="chain" id="PRO_5004887339" description="superoxide dismutase" evidence="10">
    <location>
        <begin position="18"/>
        <end position="599"/>
    </location>
</feature>
<evidence type="ECO:0000313" key="11">
    <source>
        <dbReference type="EMBL" id="EUC47290.1"/>
    </source>
</evidence>
<dbReference type="GO" id="GO:0004784">
    <property type="term" value="F:superoxide dismutase activity"/>
    <property type="evidence" value="ECO:0007669"/>
    <property type="project" value="UniProtKB-EC"/>
</dbReference>